<dbReference type="EMBL" id="JAUDFV010000027">
    <property type="protein sequence ID" value="KAL2737883.1"/>
    <property type="molecule type" value="Genomic_DNA"/>
</dbReference>
<reference evidence="1 2" key="1">
    <citation type="journal article" date="2024" name="Ann. Entomol. Soc. Am.">
        <title>Genomic analyses of the southern and eastern yellowjacket wasps (Hymenoptera: Vespidae) reveal evolutionary signatures of social life.</title>
        <authorList>
            <person name="Catto M.A."/>
            <person name="Caine P.B."/>
            <person name="Orr S.E."/>
            <person name="Hunt B.G."/>
            <person name="Goodisman M.A.D."/>
        </authorList>
    </citation>
    <scope>NUCLEOTIDE SEQUENCE [LARGE SCALE GENOMIC DNA]</scope>
    <source>
        <strain evidence="1">233</strain>
        <tissue evidence="1">Head and thorax</tissue>
    </source>
</reference>
<keyword evidence="2" id="KW-1185">Reference proteome</keyword>
<name>A0ABD2C094_VESSQ</name>
<protein>
    <recommendedName>
        <fullName evidence="3">Secreted protein</fullName>
    </recommendedName>
</protein>
<evidence type="ECO:0000313" key="1">
    <source>
        <dbReference type="EMBL" id="KAL2737883.1"/>
    </source>
</evidence>
<proteinExistence type="predicted"/>
<sequence>MCTSSQRTKALTVIGGFLGATSTNHVRSLNFRGTNSLSFLRKAYTFPEDDTITRATSSRVMNKYLTCDWRDFGCHLLACHVTRTDSRDTCRKWCNSGTSSKKI</sequence>
<dbReference type="Proteomes" id="UP001607302">
    <property type="component" value="Unassembled WGS sequence"/>
</dbReference>
<gene>
    <name evidence="1" type="ORF">V1478_001969</name>
</gene>
<comment type="caution">
    <text evidence="1">The sequence shown here is derived from an EMBL/GenBank/DDBJ whole genome shotgun (WGS) entry which is preliminary data.</text>
</comment>
<accession>A0ABD2C094</accession>
<dbReference type="AlphaFoldDB" id="A0ABD2C094"/>
<evidence type="ECO:0008006" key="3">
    <source>
        <dbReference type="Google" id="ProtNLM"/>
    </source>
</evidence>
<organism evidence="1 2">
    <name type="scientific">Vespula squamosa</name>
    <name type="common">Southern yellow jacket</name>
    <name type="synonym">Wasp</name>
    <dbReference type="NCBI Taxonomy" id="30214"/>
    <lineage>
        <taxon>Eukaryota</taxon>
        <taxon>Metazoa</taxon>
        <taxon>Ecdysozoa</taxon>
        <taxon>Arthropoda</taxon>
        <taxon>Hexapoda</taxon>
        <taxon>Insecta</taxon>
        <taxon>Pterygota</taxon>
        <taxon>Neoptera</taxon>
        <taxon>Endopterygota</taxon>
        <taxon>Hymenoptera</taxon>
        <taxon>Apocrita</taxon>
        <taxon>Aculeata</taxon>
        <taxon>Vespoidea</taxon>
        <taxon>Vespidae</taxon>
        <taxon>Vespinae</taxon>
        <taxon>Vespula</taxon>
    </lineage>
</organism>
<evidence type="ECO:0000313" key="2">
    <source>
        <dbReference type="Proteomes" id="UP001607302"/>
    </source>
</evidence>